<dbReference type="HOGENOM" id="CLU_2527674_0_0_1"/>
<gene>
    <name evidence="2" type="ORF">M7I_7396</name>
</gene>
<evidence type="ECO:0000256" key="1">
    <source>
        <dbReference type="SAM" id="MobiDB-lite"/>
    </source>
</evidence>
<dbReference type="AlphaFoldDB" id="H0EX69"/>
<dbReference type="InParanoid" id="H0EX69"/>
<dbReference type="EMBL" id="AGUE01000218">
    <property type="protein sequence ID" value="EHK96855.1"/>
    <property type="molecule type" value="Genomic_DNA"/>
</dbReference>
<reference evidence="2 3" key="1">
    <citation type="journal article" date="2012" name="Eukaryot. Cell">
        <title>Genome sequence of the fungus Glarea lozoyensis: the first genome sequence of a species from the Helotiaceae family.</title>
        <authorList>
            <person name="Youssar L."/>
            <person name="Gruening B.A."/>
            <person name="Erxleben A."/>
            <person name="Guenther S."/>
            <person name="Huettel W."/>
        </authorList>
    </citation>
    <scope>NUCLEOTIDE SEQUENCE [LARGE SCALE GENOMIC DNA]</scope>
    <source>
        <strain evidence="3">ATCC 74030 / MF5533</strain>
    </source>
</reference>
<name>H0EX69_GLAL7</name>
<accession>H0EX69</accession>
<protein>
    <submittedName>
        <fullName evidence="2">Uncharacterized protein</fullName>
    </submittedName>
</protein>
<comment type="caution">
    <text evidence="2">The sequence shown here is derived from an EMBL/GenBank/DDBJ whole genome shotgun (WGS) entry which is preliminary data.</text>
</comment>
<evidence type="ECO:0000313" key="3">
    <source>
        <dbReference type="Proteomes" id="UP000005446"/>
    </source>
</evidence>
<keyword evidence="3" id="KW-1185">Reference proteome</keyword>
<evidence type="ECO:0000313" key="2">
    <source>
        <dbReference type="EMBL" id="EHK96855.1"/>
    </source>
</evidence>
<dbReference type="Proteomes" id="UP000005446">
    <property type="component" value="Unassembled WGS sequence"/>
</dbReference>
<sequence length="84" mass="9105">MPFRASGYWGKSLVVDKIITVTVLGSGCLLGQSATVEDLDFEQKRKRNVRTSSLVLPSETLDSVEGEHSSITKGFATRDQDSSA</sequence>
<feature type="region of interest" description="Disordered" evidence="1">
    <location>
        <begin position="61"/>
        <end position="84"/>
    </location>
</feature>
<organism evidence="2 3">
    <name type="scientific">Glarea lozoyensis (strain ATCC 74030 / MF5533)</name>
    <dbReference type="NCBI Taxonomy" id="1104152"/>
    <lineage>
        <taxon>Eukaryota</taxon>
        <taxon>Fungi</taxon>
        <taxon>Dikarya</taxon>
        <taxon>Ascomycota</taxon>
        <taxon>Pezizomycotina</taxon>
        <taxon>Leotiomycetes</taxon>
        <taxon>Helotiales</taxon>
        <taxon>Helotiaceae</taxon>
        <taxon>Glarea</taxon>
    </lineage>
</organism>
<feature type="compositionally biased region" description="Basic and acidic residues" evidence="1">
    <location>
        <begin position="65"/>
        <end position="84"/>
    </location>
</feature>
<proteinExistence type="predicted"/>
<dbReference type="PROSITE" id="PS51257">
    <property type="entry name" value="PROKAR_LIPOPROTEIN"/>
    <property type="match status" value="1"/>
</dbReference>